<name>A0A6J1DCQ6_MOMCH</name>
<dbReference type="Pfam" id="PF14223">
    <property type="entry name" value="Retrotran_gag_2"/>
    <property type="match status" value="1"/>
</dbReference>
<gene>
    <name evidence="2" type="primary">LOC111018895</name>
</gene>
<dbReference type="PANTHER" id="PTHR35317">
    <property type="entry name" value="OS04G0629600 PROTEIN"/>
    <property type="match status" value="1"/>
</dbReference>
<proteinExistence type="predicted"/>
<evidence type="ECO:0000313" key="1">
    <source>
        <dbReference type="Proteomes" id="UP000504603"/>
    </source>
</evidence>
<reference evidence="2" key="1">
    <citation type="submission" date="2025-08" db="UniProtKB">
        <authorList>
            <consortium name="RefSeq"/>
        </authorList>
    </citation>
    <scope>IDENTIFICATION</scope>
    <source>
        <strain evidence="2">OHB3-1</strain>
    </source>
</reference>
<keyword evidence="1" id="KW-1185">Reference proteome</keyword>
<dbReference type="Proteomes" id="UP000504603">
    <property type="component" value="Unplaced"/>
</dbReference>
<dbReference type="OrthoDB" id="8063676at2759"/>
<dbReference type="PANTHER" id="PTHR35317:SF28">
    <property type="entry name" value="ZINC FINGER, CCHC-TYPE, RIBONUCLEASE H-LIKE DOMAIN, GAG-PRE-INTEGRASE DOMAIN PROTEIN-RELATED"/>
    <property type="match status" value="1"/>
</dbReference>
<organism evidence="1 2">
    <name type="scientific">Momordica charantia</name>
    <name type="common">Bitter gourd</name>
    <name type="synonym">Balsam pear</name>
    <dbReference type="NCBI Taxonomy" id="3673"/>
    <lineage>
        <taxon>Eukaryota</taxon>
        <taxon>Viridiplantae</taxon>
        <taxon>Streptophyta</taxon>
        <taxon>Embryophyta</taxon>
        <taxon>Tracheophyta</taxon>
        <taxon>Spermatophyta</taxon>
        <taxon>Magnoliopsida</taxon>
        <taxon>eudicotyledons</taxon>
        <taxon>Gunneridae</taxon>
        <taxon>Pentapetalae</taxon>
        <taxon>rosids</taxon>
        <taxon>fabids</taxon>
        <taxon>Cucurbitales</taxon>
        <taxon>Cucurbitaceae</taxon>
        <taxon>Momordiceae</taxon>
        <taxon>Momordica</taxon>
    </lineage>
</organism>
<sequence length="315" mass="36121">MVNKNLVHFQVPRLTKENYGSWCIRMKALLGSQDAWEIVDRGYEEPAEDVILNQAQRETLQNTRKKDQKALTIIHQTIDDTNFEKISGATTAMQAWQILENTYKGVDRVKKVRLKKLRGDYEALHMKESESISYYTSRLLAVVNEMKRYSETINDEQVVEKILRSLDEKFNFIVVAIEESKDLSTLSVDQLMGTLQAHEEKLFKKSKQATEQLFQSKLQLNDKEDSQERGYRGHGRGRVEVVDVVTSEVVDEETLVKESLMGVISTPVRQEVVANKIIRGRMEESQMMIEGMTKAELNVIIVINSVIIHGSAEIK</sequence>
<dbReference type="AlphaFoldDB" id="A0A6J1DCQ6"/>
<dbReference type="RefSeq" id="XP_022150851.1">
    <property type="nucleotide sequence ID" value="XM_022295159.1"/>
</dbReference>
<accession>A0A6J1DCQ6</accession>
<dbReference type="GeneID" id="111018895"/>
<evidence type="ECO:0000313" key="2">
    <source>
        <dbReference type="RefSeq" id="XP_022150851.1"/>
    </source>
</evidence>
<protein>
    <submittedName>
        <fullName evidence="2">Uncharacterized protein LOC111018895</fullName>
    </submittedName>
</protein>
<dbReference type="KEGG" id="mcha:111018895"/>